<name>A0A7J6MQG9_PERCH</name>
<dbReference type="Proteomes" id="UP000591131">
    <property type="component" value="Unassembled WGS sequence"/>
</dbReference>
<dbReference type="AlphaFoldDB" id="A0A7J6MQG9"/>
<accession>A0A7J6MQG9</accession>
<sequence>MEHDLISAEMQVDGQPSILLAAVEHKSPKSLADLTSIFSMNQPNCTIELSPLKPYSARVHWNGHIYSGTVSKEYPYTITWANGEGVGLLLELPEWYNVLKPESSNPYFILAEYRPTGGTPQRVLMRHAGKYWTDDRLRRWVEDVNKHEPYPV</sequence>
<reference evidence="1 2" key="1">
    <citation type="submission" date="2020-04" db="EMBL/GenBank/DDBJ databases">
        <title>Perkinsus chesapeaki whole genome sequence.</title>
        <authorList>
            <person name="Bogema D.R."/>
        </authorList>
    </citation>
    <scope>NUCLEOTIDE SEQUENCE [LARGE SCALE GENOMIC DNA]</scope>
    <source>
        <strain evidence="1">ATCC PRA-425</strain>
    </source>
</reference>
<protein>
    <submittedName>
        <fullName evidence="1">Uncharacterized protein</fullName>
    </submittedName>
</protein>
<proteinExistence type="predicted"/>
<dbReference type="EMBL" id="JAAPAO010000074">
    <property type="protein sequence ID" value="KAF4673858.1"/>
    <property type="molecule type" value="Genomic_DNA"/>
</dbReference>
<keyword evidence="2" id="KW-1185">Reference proteome</keyword>
<organism evidence="1 2">
    <name type="scientific">Perkinsus chesapeaki</name>
    <name type="common">Clam parasite</name>
    <name type="synonym">Perkinsus andrewsi</name>
    <dbReference type="NCBI Taxonomy" id="330153"/>
    <lineage>
        <taxon>Eukaryota</taxon>
        <taxon>Sar</taxon>
        <taxon>Alveolata</taxon>
        <taxon>Perkinsozoa</taxon>
        <taxon>Perkinsea</taxon>
        <taxon>Perkinsida</taxon>
        <taxon>Perkinsidae</taxon>
        <taxon>Perkinsus</taxon>
    </lineage>
</organism>
<evidence type="ECO:0000313" key="2">
    <source>
        <dbReference type="Proteomes" id="UP000591131"/>
    </source>
</evidence>
<comment type="caution">
    <text evidence="1">The sequence shown here is derived from an EMBL/GenBank/DDBJ whole genome shotgun (WGS) entry which is preliminary data.</text>
</comment>
<gene>
    <name evidence="1" type="ORF">FOL47_010006</name>
</gene>
<evidence type="ECO:0000313" key="1">
    <source>
        <dbReference type="EMBL" id="KAF4673858.1"/>
    </source>
</evidence>